<protein>
    <recommendedName>
        <fullName evidence="3">Lipoprotein</fullName>
    </recommendedName>
</protein>
<dbReference type="RefSeq" id="WP_348709681.1">
    <property type="nucleotide sequence ID" value="NZ_CAXIXY010000003.1"/>
</dbReference>
<name>A0ABM9NQT9_9FLAO</name>
<evidence type="ECO:0000313" key="2">
    <source>
        <dbReference type="Proteomes" id="UP001497416"/>
    </source>
</evidence>
<proteinExistence type="predicted"/>
<dbReference type="EMBL" id="CAXIXY010000003">
    <property type="protein sequence ID" value="CAL2075413.1"/>
    <property type="molecule type" value="Genomic_DNA"/>
</dbReference>
<comment type="caution">
    <text evidence="1">The sequence shown here is derived from an EMBL/GenBank/DDBJ whole genome shotgun (WGS) entry which is preliminary data.</text>
</comment>
<reference evidence="1 2" key="1">
    <citation type="submission" date="2024-05" db="EMBL/GenBank/DDBJ databases">
        <authorList>
            <person name="Duchaud E."/>
        </authorList>
    </citation>
    <scope>NUCLEOTIDE SEQUENCE [LARGE SCALE GENOMIC DNA]</scope>
    <source>
        <strain evidence="1">Ena-SAMPLE-TAB-13-05-2024-13:56:06:370-140302</strain>
    </source>
</reference>
<keyword evidence="2" id="KW-1185">Reference proteome</keyword>
<evidence type="ECO:0000313" key="1">
    <source>
        <dbReference type="EMBL" id="CAL2075413.1"/>
    </source>
</evidence>
<dbReference type="Proteomes" id="UP001497416">
    <property type="component" value="Unassembled WGS sequence"/>
</dbReference>
<sequence length="281" mass="32911">MKKIILILFFSILLCNCSRNNTQKENIRNEKVRDTILVYKDSTSAGSNKNTPSTELQNFQIAIEKPNSFSDTTRIKKENKKHSDTISIDYLKHQKILNILKLLPKQTMTSWEWTQEDRIKTVDFIEKNNFLVDSTKKFNNITYIKPNTLGIQVVDGFWTLSIYELTSDKTLIITNDVVGDGKDINSFLFTENSFKKIEFNQLFGKGIKSLIKNQSEQCVLELEDNYFTFDYDFTDKNIVTFTSWGLEKDEHQNCFKGNVLEFELNTSEEKFELKSMFWKEN</sequence>
<accession>A0ABM9NQT9</accession>
<gene>
    <name evidence="1" type="ORF">T190607A01A_10187</name>
</gene>
<organism evidence="1 2">
    <name type="scientific">Tenacibaculum platacis</name>
    <dbReference type="NCBI Taxonomy" id="3137852"/>
    <lineage>
        <taxon>Bacteria</taxon>
        <taxon>Pseudomonadati</taxon>
        <taxon>Bacteroidota</taxon>
        <taxon>Flavobacteriia</taxon>
        <taxon>Flavobacteriales</taxon>
        <taxon>Flavobacteriaceae</taxon>
        <taxon>Tenacibaculum</taxon>
    </lineage>
</organism>
<evidence type="ECO:0008006" key="3">
    <source>
        <dbReference type="Google" id="ProtNLM"/>
    </source>
</evidence>